<evidence type="ECO:0000313" key="4">
    <source>
        <dbReference type="Proteomes" id="UP000306236"/>
    </source>
</evidence>
<dbReference type="PANTHER" id="PTHR32114">
    <property type="entry name" value="ABC TRANSPORTER ABCH.3"/>
    <property type="match status" value="1"/>
</dbReference>
<name>A0A4S5BL73_9BURK</name>
<feature type="region of interest" description="Disordered" evidence="2">
    <location>
        <begin position="581"/>
        <end position="603"/>
    </location>
</feature>
<feature type="compositionally biased region" description="Basic and acidic residues" evidence="2">
    <location>
        <begin position="594"/>
        <end position="603"/>
    </location>
</feature>
<gene>
    <name evidence="3" type="ORF">E8K88_10515</name>
</gene>
<dbReference type="AlphaFoldDB" id="A0A4S5BL73"/>
<organism evidence="3 4">
    <name type="scientific">Lampropedia aestuarii</name>
    <dbReference type="NCBI Taxonomy" id="2562762"/>
    <lineage>
        <taxon>Bacteria</taxon>
        <taxon>Pseudomonadati</taxon>
        <taxon>Pseudomonadota</taxon>
        <taxon>Betaproteobacteria</taxon>
        <taxon>Burkholderiales</taxon>
        <taxon>Comamonadaceae</taxon>
        <taxon>Lampropedia</taxon>
    </lineage>
</organism>
<keyword evidence="1" id="KW-0175">Coiled coil</keyword>
<evidence type="ECO:0000256" key="2">
    <source>
        <dbReference type="SAM" id="MobiDB-lite"/>
    </source>
</evidence>
<dbReference type="PANTHER" id="PTHR32114:SF2">
    <property type="entry name" value="ABC TRANSPORTER ABCH.3"/>
    <property type="match status" value="1"/>
</dbReference>
<accession>A0A4S5BL73</accession>
<dbReference type="Pfam" id="PF13555">
    <property type="entry name" value="AAA_29"/>
    <property type="match status" value="1"/>
</dbReference>
<protein>
    <submittedName>
        <fullName evidence="3">AAA family ATPase</fullName>
    </submittedName>
</protein>
<feature type="coiled-coil region" evidence="1">
    <location>
        <begin position="192"/>
        <end position="229"/>
    </location>
</feature>
<keyword evidence="4" id="KW-1185">Reference proteome</keyword>
<comment type="caution">
    <text evidence="3">The sequence shown here is derived from an EMBL/GenBank/DDBJ whole genome shotgun (WGS) entry which is preliminary data.</text>
</comment>
<sequence>MFHLQSIELLHWDYCQRLTLPLDGAIITVAGPNGSGKTTLLDAMRTLLGLECSGGRSFKTYARHANADSSWLRAVVDNRPRSRQSSNRPFARSLLYADQVTLVCRIQRNAGDWQRRFCMAEGDVPIESLLELPEKDWLGIEQWRKRLETAGLSRAIARVLALEQGQTDRLCEYSPKELLRLVFDVFGDQEVLDRYEEARRHQRDVADEVETARKELAHGEAQLAFVEARLNLYRQYQHKLRERERLHTEVIPVLQWRDARDALTQQAKDLHRQRVEHAHSLQRQRQDRIALYQLAQELEATAEQVGQLEVLRQQAQLALSEARGHETPVEALVKQADELRALAQVEGNAEQLMARIDSLEADKHQYERQWHTLQQAREAAQKALDQMQAQRGAPRADDAARFSQVLRRHQIEHHFVADAIEITDNQWRGAAEGVLRSARWVVVLAHASDEAQASALAEKERYRHYLVSDAVQVTPASTPPESLLAVLRCNNTIPVWLRRTLAGVRRVETTQQGFAQGGEWITPQAYWRDGRGGRSVWVNPEQHQFGAAALAARRESIQARLADLDAQLQTTAQHQRETERQLKAAREATQGQRAAEELARRGDEFEQARQQLAQLKEARMTAAKRWAELDARYTHSSDAQRQCKARYQETQARLQEGQSLAERFAREWQQRRDEQKTKVALSQRQRQQFPARWIAPETLQALRSQFTNATQARLRSEAVERELAGGEWETDPVVQERHTLMVAQVGSQRHHILQREASNESARIAVGNARERYIDVLRTTVRRYRKNIIELGELAGVVVNADTPHLENDDVALRQAELKVHFNFDGKGQIGLNDGEASGGQQVIKSLILLVGLLKDEDSSGGFVFIDEPFAHLDVRNIQLVGHFLKSTRAQYVLTTPITHNVEVFEPADVTLVTAKKKPGERWAPPIGVLQRRPQSAGY</sequence>
<reference evidence="3 4" key="1">
    <citation type="submission" date="2019-04" db="EMBL/GenBank/DDBJ databases">
        <title>Lampropedia sp YIM MLB12 draf genome.</title>
        <authorList>
            <person name="Wang Y.-X."/>
        </authorList>
    </citation>
    <scope>NUCLEOTIDE SEQUENCE [LARGE SCALE GENOMIC DNA]</scope>
    <source>
        <strain evidence="3 4">YIM MLB12</strain>
    </source>
</reference>
<dbReference type="OrthoDB" id="174137at2"/>
<dbReference type="EMBL" id="SSWX01000012">
    <property type="protein sequence ID" value="THJ33019.1"/>
    <property type="molecule type" value="Genomic_DNA"/>
</dbReference>
<dbReference type="Proteomes" id="UP000306236">
    <property type="component" value="Unassembled WGS sequence"/>
</dbReference>
<proteinExistence type="predicted"/>
<feature type="coiled-coil region" evidence="1">
    <location>
        <begin position="342"/>
        <end position="393"/>
    </location>
</feature>
<evidence type="ECO:0000313" key="3">
    <source>
        <dbReference type="EMBL" id="THJ33019.1"/>
    </source>
</evidence>
<evidence type="ECO:0000256" key="1">
    <source>
        <dbReference type="SAM" id="Coils"/>
    </source>
</evidence>
<dbReference type="Gene3D" id="3.40.50.300">
    <property type="entry name" value="P-loop containing nucleotide triphosphate hydrolases"/>
    <property type="match status" value="2"/>
</dbReference>
<dbReference type="SUPFAM" id="SSF52540">
    <property type="entry name" value="P-loop containing nucleoside triphosphate hydrolases"/>
    <property type="match status" value="1"/>
</dbReference>
<dbReference type="InterPro" id="IPR027417">
    <property type="entry name" value="P-loop_NTPase"/>
</dbReference>
<dbReference type="RefSeq" id="WP_136406621.1">
    <property type="nucleotide sequence ID" value="NZ_SSWX01000012.1"/>
</dbReference>